<comment type="cofactor">
    <cofactor evidence="2">
        <name>Mg(2+)</name>
        <dbReference type="ChEBI" id="CHEBI:18420"/>
    </cofactor>
</comment>
<dbReference type="EC" id="6.3.4.13" evidence="4 14"/>
<dbReference type="InterPro" id="IPR020561">
    <property type="entry name" value="PRibGlycinamid_synth_ATP-grasp"/>
</dbReference>
<comment type="pathway">
    <text evidence="3 14">Purine metabolism; IMP biosynthesis via de novo pathway; N(1)-(5-phospho-D-ribosyl)glycinamide from 5-phospho-alpha-D-ribose 1-diphosphate: step 2/2.</text>
</comment>
<evidence type="ECO:0000256" key="7">
    <source>
        <dbReference type="ARBA" id="ARBA00022741"/>
    </source>
</evidence>
<dbReference type="Gene3D" id="3.30.1490.20">
    <property type="entry name" value="ATP-grasp fold, A domain"/>
    <property type="match status" value="1"/>
</dbReference>
<sequence length="427" mass="46709">MRVLILGGGGREHTICYTLSKSSKLEKLFCIPGNGGISEIAETAENISVTDFDNITKFCKENKIDLVIPGPEEPLVKGLKNFLNKEGIKVFGPDSIGALLEGSKSFAKEIMSKAGIPTAKFEVFDESSKAKAYIEKKGAPIVVKADGLCAGKGVFVCETKEEAIKAVEKIMEEKIFGEAGNKVVIEEKLVGEEASYIVITDGYNFKALPTSQDHKRLLDNDEGPNTGGMGAYSPTPLIDPELKEKIEGKIIKPTLKILEKEGYPYTGFLYAGLMIVNKEPYVLEFNCRLGDPEAQVILPRVENDFLEIIEAALEVNLNKIDLREKNDSAVCVVMASKGYPGKYEKGKKINGLEKASQIPGVVIFHAGTKKINNEFYTSGGRVLGVTALDKDIPLAIEKAYKAVSMIYFEGAHYRKDIGKKAFKYLAT</sequence>
<dbReference type="SMART" id="SM01209">
    <property type="entry name" value="GARS_A"/>
    <property type="match status" value="1"/>
</dbReference>
<organism evidence="17">
    <name type="scientific">Thermodesulfobacterium geofontis</name>
    <dbReference type="NCBI Taxonomy" id="1295609"/>
    <lineage>
        <taxon>Bacteria</taxon>
        <taxon>Pseudomonadati</taxon>
        <taxon>Thermodesulfobacteriota</taxon>
        <taxon>Thermodesulfobacteria</taxon>
        <taxon>Thermodesulfobacteriales</taxon>
        <taxon>Thermodesulfobacteriaceae</taxon>
        <taxon>Thermodesulfobacterium</taxon>
    </lineage>
</organism>
<dbReference type="Pfam" id="PF02843">
    <property type="entry name" value="GARS_C"/>
    <property type="match status" value="1"/>
</dbReference>
<dbReference type="FunFam" id="3.90.600.10:FF:000001">
    <property type="entry name" value="Trifunctional purine biosynthetic protein adenosine-3"/>
    <property type="match status" value="1"/>
</dbReference>
<dbReference type="GO" id="GO:0004637">
    <property type="term" value="F:phosphoribosylamine-glycine ligase activity"/>
    <property type="evidence" value="ECO:0007669"/>
    <property type="project" value="UniProtKB-UniRule"/>
</dbReference>
<evidence type="ECO:0000256" key="10">
    <source>
        <dbReference type="ARBA" id="ARBA00023211"/>
    </source>
</evidence>
<dbReference type="InterPro" id="IPR020559">
    <property type="entry name" value="PRibGlycinamide_synth_CS"/>
</dbReference>
<keyword evidence="8 14" id="KW-0658">Purine biosynthesis</keyword>
<evidence type="ECO:0000256" key="12">
    <source>
        <dbReference type="ARBA" id="ARBA00042242"/>
    </source>
</evidence>
<dbReference type="EMBL" id="DTEI01000041">
    <property type="protein sequence ID" value="HGU15432.1"/>
    <property type="molecule type" value="Genomic_DNA"/>
</dbReference>
<evidence type="ECO:0000256" key="9">
    <source>
        <dbReference type="ARBA" id="ARBA00022840"/>
    </source>
</evidence>
<dbReference type="InterPro" id="IPR020560">
    <property type="entry name" value="PRibGlycinamide_synth_C-dom"/>
</dbReference>
<comment type="caution">
    <text evidence="17">The sequence shown here is derived from an EMBL/GenBank/DDBJ whole genome shotgun (WGS) entry which is preliminary data.</text>
</comment>
<comment type="catalytic activity">
    <reaction evidence="14">
        <text>5-phospho-beta-D-ribosylamine + glycine + ATP = N(1)-(5-phospho-beta-D-ribosyl)glycinamide + ADP + phosphate + H(+)</text>
        <dbReference type="Rhea" id="RHEA:17453"/>
        <dbReference type="ChEBI" id="CHEBI:15378"/>
        <dbReference type="ChEBI" id="CHEBI:30616"/>
        <dbReference type="ChEBI" id="CHEBI:43474"/>
        <dbReference type="ChEBI" id="CHEBI:57305"/>
        <dbReference type="ChEBI" id="CHEBI:58681"/>
        <dbReference type="ChEBI" id="CHEBI:143788"/>
        <dbReference type="ChEBI" id="CHEBI:456216"/>
        <dbReference type="EC" id="6.3.4.13"/>
    </reaction>
</comment>
<dbReference type="GO" id="GO:0005524">
    <property type="term" value="F:ATP binding"/>
    <property type="evidence" value="ECO:0007669"/>
    <property type="project" value="UniProtKB-UniRule"/>
</dbReference>
<comment type="similarity">
    <text evidence="11 14">Belongs to the GARS family.</text>
</comment>
<dbReference type="Pfam" id="PF02844">
    <property type="entry name" value="GARS_N"/>
    <property type="match status" value="1"/>
</dbReference>
<evidence type="ECO:0000256" key="4">
    <source>
        <dbReference type="ARBA" id="ARBA00013255"/>
    </source>
</evidence>
<dbReference type="HAMAP" id="MF_00138">
    <property type="entry name" value="GARS"/>
    <property type="match status" value="1"/>
</dbReference>
<dbReference type="FunFam" id="3.30.1490.20:FF:000006">
    <property type="entry name" value="phosphoribosylamine--glycine ligase, chloroplastic-like"/>
    <property type="match status" value="1"/>
</dbReference>
<keyword evidence="7 15" id="KW-0547">Nucleotide-binding</keyword>
<dbReference type="GO" id="GO:0006189">
    <property type="term" value="P:'de novo' IMP biosynthetic process"/>
    <property type="evidence" value="ECO:0007669"/>
    <property type="project" value="UniProtKB-UniRule"/>
</dbReference>
<dbReference type="PANTHER" id="PTHR43472">
    <property type="entry name" value="PHOSPHORIBOSYLAMINE--GLYCINE LIGASE"/>
    <property type="match status" value="1"/>
</dbReference>
<dbReference type="InterPro" id="IPR011761">
    <property type="entry name" value="ATP-grasp"/>
</dbReference>
<accession>A0A7V4N2X5</accession>
<proteinExistence type="inferred from homology"/>
<evidence type="ECO:0000256" key="1">
    <source>
        <dbReference type="ARBA" id="ARBA00001936"/>
    </source>
</evidence>
<evidence type="ECO:0000256" key="13">
    <source>
        <dbReference type="ARBA" id="ARBA00042864"/>
    </source>
</evidence>
<dbReference type="InterPro" id="IPR020562">
    <property type="entry name" value="PRibGlycinamide_synth_N"/>
</dbReference>
<dbReference type="Gene3D" id="3.90.600.10">
    <property type="entry name" value="Phosphoribosylglycinamide synthetase, C-terminal domain"/>
    <property type="match status" value="1"/>
</dbReference>
<evidence type="ECO:0000256" key="2">
    <source>
        <dbReference type="ARBA" id="ARBA00001946"/>
    </source>
</evidence>
<dbReference type="SUPFAM" id="SSF56059">
    <property type="entry name" value="Glutathione synthetase ATP-binding domain-like"/>
    <property type="match status" value="1"/>
</dbReference>
<evidence type="ECO:0000313" key="17">
    <source>
        <dbReference type="EMBL" id="HGU15432.1"/>
    </source>
</evidence>
<dbReference type="AlphaFoldDB" id="A0A7V4N2X5"/>
<dbReference type="Gene3D" id="3.30.470.20">
    <property type="entry name" value="ATP-grasp fold, B domain"/>
    <property type="match status" value="1"/>
</dbReference>
<dbReference type="SMART" id="SM01210">
    <property type="entry name" value="GARS_C"/>
    <property type="match status" value="1"/>
</dbReference>
<gene>
    <name evidence="14 17" type="primary">purD</name>
    <name evidence="17" type="ORF">ENU91_02050</name>
</gene>
<keyword evidence="10" id="KW-0464">Manganese</keyword>
<evidence type="ECO:0000256" key="8">
    <source>
        <dbReference type="ARBA" id="ARBA00022755"/>
    </source>
</evidence>
<evidence type="ECO:0000256" key="14">
    <source>
        <dbReference type="HAMAP-Rule" id="MF_00138"/>
    </source>
</evidence>
<evidence type="ECO:0000256" key="11">
    <source>
        <dbReference type="ARBA" id="ARBA00038345"/>
    </source>
</evidence>
<keyword evidence="9 15" id="KW-0067">ATP-binding</keyword>
<evidence type="ECO:0000259" key="16">
    <source>
        <dbReference type="PROSITE" id="PS50975"/>
    </source>
</evidence>
<keyword evidence="5 14" id="KW-0436">Ligase</keyword>
<dbReference type="InterPro" id="IPR016185">
    <property type="entry name" value="PreATP-grasp_dom_sf"/>
</dbReference>
<dbReference type="SUPFAM" id="SSF52440">
    <property type="entry name" value="PreATP-grasp domain"/>
    <property type="match status" value="1"/>
</dbReference>
<dbReference type="Gene3D" id="3.40.50.20">
    <property type="match status" value="1"/>
</dbReference>
<name>A0A7V4N2X5_9BACT</name>
<dbReference type="NCBIfam" id="TIGR00877">
    <property type="entry name" value="purD"/>
    <property type="match status" value="1"/>
</dbReference>
<dbReference type="InterPro" id="IPR000115">
    <property type="entry name" value="PRibGlycinamide_synth"/>
</dbReference>
<evidence type="ECO:0000256" key="15">
    <source>
        <dbReference type="PROSITE-ProRule" id="PRU00409"/>
    </source>
</evidence>
<evidence type="ECO:0000256" key="6">
    <source>
        <dbReference type="ARBA" id="ARBA00022723"/>
    </source>
</evidence>
<protein>
    <recommendedName>
        <fullName evidence="4 14">Phosphoribosylamine--glycine ligase</fullName>
        <ecNumber evidence="4 14">6.3.4.13</ecNumber>
    </recommendedName>
    <alternativeName>
        <fullName evidence="14">GARS</fullName>
    </alternativeName>
    <alternativeName>
        <fullName evidence="12 14">Glycinamide ribonucleotide synthetase</fullName>
    </alternativeName>
    <alternativeName>
        <fullName evidence="13 14">Phosphoribosylglycinamide synthetase</fullName>
    </alternativeName>
</protein>
<comment type="cofactor">
    <cofactor evidence="1">
        <name>Mn(2+)</name>
        <dbReference type="ChEBI" id="CHEBI:29035"/>
    </cofactor>
</comment>
<dbReference type="Pfam" id="PF01071">
    <property type="entry name" value="GARS_A"/>
    <property type="match status" value="1"/>
</dbReference>
<dbReference type="FunFam" id="3.30.470.20:FF:000018">
    <property type="entry name" value="Trifunctional purine biosynthetic protein adenosine-3"/>
    <property type="match status" value="1"/>
</dbReference>
<keyword evidence="6" id="KW-0479">Metal-binding</keyword>
<dbReference type="InterPro" id="IPR037123">
    <property type="entry name" value="PRibGlycinamide_synth_C_sf"/>
</dbReference>
<dbReference type="SUPFAM" id="SSF51246">
    <property type="entry name" value="Rudiment single hybrid motif"/>
    <property type="match status" value="1"/>
</dbReference>
<dbReference type="InterPro" id="IPR011054">
    <property type="entry name" value="Rudment_hybrid_motif"/>
</dbReference>
<dbReference type="PROSITE" id="PS50975">
    <property type="entry name" value="ATP_GRASP"/>
    <property type="match status" value="1"/>
</dbReference>
<dbReference type="InterPro" id="IPR013815">
    <property type="entry name" value="ATP_grasp_subdomain_1"/>
</dbReference>
<dbReference type="GO" id="GO:0009113">
    <property type="term" value="P:purine nucleobase biosynthetic process"/>
    <property type="evidence" value="ECO:0007669"/>
    <property type="project" value="InterPro"/>
</dbReference>
<dbReference type="UniPathway" id="UPA00074">
    <property type="reaction ID" value="UER00125"/>
</dbReference>
<dbReference type="PROSITE" id="PS00184">
    <property type="entry name" value="GARS"/>
    <property type="match status" value="1"/>
</dbReference>
<evidence type="ECO:0000256" key="5">
    <source>
        <dbReference type="ARBA" id="ARBA00022598"/>
    </source>
</evidence>
<evidence type="ECO:0000256" key="3">
    <source>
        <dbReference type="ARBA" id="ARBA00005174"/>
    </source>
</evidence>
<dbReference type="GO" id="GO:0046872">
    <property type="term" value="F:metal ion binding"/>
    <property type="evidence" value="ECO:0007669"/>
    <property type="project" value="UniProtKB-KW"/>
</dbReference>
<dbReference type="PANTHER" id="PTHR43472:SF1">
    <property type="entry name" value="PHOSPHORIBOSYLAMINE--GLYCINE LIGASE, CHLOROPLASTIC"/>
    <property type="match status" value="1"/>
</dbReference>
<feature type="domain" description="ATP-grasp" evidence="16">
    <location>
        <begin position="108"/>
        <end position="314"/>
    </location>
</feature>
<reference evidence="17" key="1">
    <citation type="journal article" date="2020" name="mSystems">
        <title>Genome- and Community-Level Interaction Insights into Carbon Utilization and Element Cycling Functions of Hydrothermarchaeota in Hydrothermal Sediment.</title>
        <authorList>
            <person name="Zhou Z."/>
            <person name="Liu Y."/>
            <person name="Xu W."/>
            <person name="Pan J."/>
            <person name="Luo Z.H."/>
            <person name="Li M."/>
        </authorList>
    </citation>
    <scope>NUCLEOTIDE SEQUENCE [LARGE SCALE GENOMIC DNA]</scope>
    <source>
        <strain evidence="17">SpSt-711</strain>
    </source>
</reference>